<reference evidence="3 4" key="1">
    <citation type="submission" date="2022-04" db="EMBL/GenBank/DDBJ databases">
        <title>Genome diversity in the genus Frankia.</title>
        <authorList>
            <person name="Carlos-Shanley C."/>
            <person name="Hahn D."/>
        </authorList>
    </citation>
    <scope>NUCLEOTIDE SEQUENCE [LARGE SCALE GENOMIC DNA]</scope>
    <source>
        <strain evidence="3 4">Ag45/Mut15</strain>
    </source>
</reference>
<dbReference type="GO" id="GO:0008168">
    <property type="term" value="F:methyltransferase activity"/>
    <property type="evidence" value="ECO:0007669"/>
    <property type="project" value="UniProtKB-KW"/>
</dbReference>
<protein>
    <submittedName>
        <fullName evidence="3">Class I SAM-dependent methyltransferase</fullName>
    </submittedName>
</protein>
<evidence type="ECO:0000256" key="2">
    <source>
        <dbReference type="SAM" id="MobiDB-lite"/>
    </source>
</evidence>
<keyword evidence="4" id="KW-1185">Reference proteome</keyword>
<comment type="caution">
    <text evidence="3">The sequence shown here is derived from an EMBL/GenBank/DDBJ whole genome shotgun (WGS) entry which is preliminary data.</text>
</comment>
<dbReference type="PANTHER" id="PTHR43861">
    <property type="entry name" value="TRANS-ACONITATE 2-METHYLTRANSFERASE-RELATED"/>
    <property type="match status" value="1"/>
</dbReference>
<feature type="compositionally biased region" description="Low complexity" evidence="2">
    <location>
        <begin position="244"/>
        <end position="283"/>
    </location>
</feature>
<dbReference type="Gene3D" id="3.40.50.150">
    <property type="entry name" value="Vaccinia Virus protein VP39"/>
    <property type="match status" value="1"/>
</dbReference>
<dbReference type="Proteomes" id="UP001201873">
    <property type="component" value="Unassembled WGS sequence"/>
</dbReference>
<dbReference type="EMBL" id="JALKFT010000009">
    <property type="protein sequence ID" value="MCK9876458.1"/>
    <property type="molecule type" value="Genomic_DNA"/>
</dbReference>
<evidence type="ECO:0000313" key="3">
    <source>
        <dbReference type="EMBL" id="MCK9876458.1"/>
    </source>
</evidence>
<dbReference type="GO" id="GO:0032259">
    <property type="term" value="P:methylation"/>
    <property type="evidence" value="ECO:0007669"/>
    <property type="project" value="UniProtKB-KW"/>
</dbReference>
<evidence type="ECO:0000313" key="4">
    <source>
        <dbReference type="Proteomes" id="UP001201873"/>
    </source>
</evidence>
<dbReference type="Pfam" id="PF13489">
    <property type="entry name" value="Methyltransf_23"/>
    <property type="match status" value="1"/>
</dbReference>
<name>A0ABT0JY38_9ACTN</name>
<dbReference type="CDD" id="cd02440">
    <property type="entry name" value="AdoMet_MTases"/>
    <property type="match status" value="1"/>
</dbReference>
<organism evidence="3 4">
    <name type="scientific">Frankia umida</name>
    <dbReference type="NCBI Taxonomy" id="573489"/>
    <lineage>
        <taxon>Bacteria</taxon>
        <taxon>Bacillati</taxon>
        <taxon>Actinomycetota</taxon>
        <taxon>Actinomycetes</taxon>
        <taxon>Frankiales</taxon>
        <taxon>Frankiaceae</taxon>
        <taxon>Frankia</taxon>
    </lineage>
</organism>
<dbReference type="RefSeq" id="WP_248824715.1">
    <property type="nucleotide sequence ID" value="NZ_JALKFT010000009.1"/>
</dbReference>
<keyword evidence="1" id="KW-0808">Transferase</keyword>
<accession>A0ABT0JY38</accession>
<evidence type="ECO:0000256" key="1">
    <source>
        <dbReference type="ARBA" id="ARBA00022679"/>
    </source>
</evidence>
<dbReference type="SUPFAM" id="SSF53335">
    <property type="entry name" value="S-adenosyl-L-methionine-dependent methyltransferases"/>
    <property type="match status" value="1"/>
</dbReference>
<feature type="region of interest" description="Disordered" evidence="2">
    <location>
        <begin position="226"/>
        <end position="283"/>
    </location>
</feature>
<gene>
    <name evidence="3" type="ORF">MXD59_11850</name>
</gene>
<sequence length="283" mass="30535">MELDLRYRNGGNPDLLDLVDIRPGRALDCGCGAGDNARLLRERGWQVTGVTNDPSERAAAGRECDRIELADLADGLPFAPDGSYELVVLSHILEHLADPTPLVREARRVLAPGGRILVALPNVLHYRQRAKFLLGHFEYTETGLMDATHLRFFTVTSARRLLVSGGLRILADASTGGLPWWRSREFLPEGWVRGADQFVLRQMPNLYAWQSLFLTAPLRPLPAARPADIGTRPVTAPRPRRKAAQPAVPAPTVTAPAAPAAVSPTASASAAAPTRSPVARAGG</sequence>
<dbReference type="PANTHER" id="PTHR43861:SF3">
    <property type="entry name" value="PUTATIVE (AFU_ORTHOLOGUE AFUA_2G14390)-RELATED"/>
    <property type="match status" value="1"/>
</dbReference>
<proteinExistence type="predicted"/>
<keyword evidence="3" id="KW-0489">Methyltransferase</keyword>
<dbReference type="InterPro" id="IPR029063">
    <property type="entry name" value="SAM-dependent_MTases_sf"/>
</dbReference>